<reference evidence="2" key="1">
    <citation type="journal article" date="2019" name="Int. J. Syst. Evol. Microbiol.">
        <title>The Global Catalogue of Microorganisms (GCM) 10K type strain sequencing project: providing services to taxonomists for standard genome sequencing and annotation.</title>
        <authorList>
            <consortium name="The Broad Institute Genomics Platform"/>
            <consortium name="The Broad Institute Genome Sequencing Center for Infectious Disease"/>
            <person name="Wu L."/>
            <person name="Ma J."/>
        </authorList>
    </citation>
    <scope>NUCLEOTIDE SEQUENCE [LARGE SCALE GENOMIC DNA]</scope>
    <source>
        <strain evidence="2">CCUG 63682</strain>
    </source>
</reference>
<proteinExistence type="predicted"/>
<evidence type="ECO:0000313" key="1">
    <source>
        <dbReference type="EMBL" id="MFC4722165.1"/>
    </source>
</evidence>
<evidence type="ECO:0000313" key="2">
    <source>
        <dbReference type="Proteomes" id="UP001595953"/>
    </source>
</evidence>
<accession>A0ABV9N598</accession>
<gene>
    <name evidence="1" type="ORF">ACFO5O_07520</name>
</gene>
<dbReference type="InterPro" id="IPR025345">
    <property type="entry name" value="DUF4249"/>
</dbReference>
<organism evidence="1 2">
    <name type="scientific">Geojedonia litorea</name>
    <dbReference type="NCBI Taxonomy" id="1268269"/>
    <lineage>
        <taxon>Bacteria</taxon>
        <taxon>Pseudomonadati</taxon>
        <taxon>Bacteroidota</taxon>
        <taxon>Flavobacteriia</taxon>
        <taxon>Flavobacteriales</taxon>
        <taxon>Flavobacteriaceae</taxon>
        <taxon>Geojedonia</taxon>
    </lineage>
</organism>
<dbReference type="Pfam" id="PF14054">
    <property type="entry name" value="DUF4249"/>
    <property type="match status" value="1"/>
</dbReference>
<comment type="caution">
    <text evidence="1">The sequence shown here is derived from an EMBL/GenBank/DDBJ whole genome shotgun (WGS) entry which is preliminary data.</text>
</comment>
<dbReference type="EMBL" id="JBHSGP010000012">
    <property type="protein sequence ID" value="MFC4722165.1"/>
    <property type="molecule type" value="Genomic_DNA"/>
</dbReference>
<protein>
    <submittedName>
        <fullName evidence="1">DUF4249 family protein</fullName>
    </submittedName>
</protein>
<name>A0ABV9N598_9FLAO</name>
<dbReference type="PROSITE" id="PS51257">
    <property type="entry name" value="PROKAR_LIPOPROTEIN"/>
    <property type="match status" value="1"/>
</dbReference>
<keyword evidence="2" id="KW-1185">Reference proteome</keyword>
<dbReference type="RefSeq" id="WP_387962452.1">
    <property type="nucleotide sequence ID" value="NZ_JBHSGP010000012.1"/>
</dbReference>
<sequence>MKHYFKLIILSLIFTSCEDVIDLNLNNTEPKLVIDASINWLKGTNGMEQGIKLSLTAPYFDSNVEPASGAIVYVTDSSNNQFNFLEDENTGVYKTSDFRPVLNEVYTLFISYNNQNYMAVETLKSVAPIEFVEQKNDGGFSGQEIELKAFYTDPEDEENYYLFEFLNQQNRPTLEVYKDEFTNGNQIFGFYAEEDLSTGDQILIKNYGISKRYYEFMFILLQQNSDEGGGPFETQPATVRGNCINITNSENFPLGYFRLSETSEYHYTIQ</sequence>
<dbReference type="Proteomes" id="UP001595953">
    <property type="component" value="Unassembled WGS sequence"/>
</dbReference>